<evidence type="ECO:0000259" key="2">
    <source>
        <dbReference type="PROSITE" id="PS50937"/>
    </source>
</evidence>
<evidence type="ECO:0000313" key="4">
    <source>
        <dbReference type="Proteomes" id="UP001238088"/>
    </source>
</evidence>
<gene>
    <name evidence="3" type="ORF">J2S17_004701</name>
</gene>
<dbReference type="SMART" id="SM00422">
    <property type="entry name" value="HTH_MERR"/>
    <property type="match status" value="1"/>
</dbReference>
<evidence type="ECO:0000256" key="1">
    <source>
        <dbReference type="ARBA" id="ARBA00023125"/>
    </source>
</evidence>
<dbReference type="InterPro" id="IPR009061">
    <property type="entry name" value="DNA-bd_dom_put_sf"/>
</dbReference>
<feature type="domain" description="HTH merR-type" evidence="2">
    <location>
        <begin position="1"/>
        <end position="70"/>
    </location>
</feature>
<dbReference type="PANTHER" id="PTHR30204">
    <property type="entry name" value="REDOX-CYCLING DRUG-SENSING TRANSCRIPTIONAL ACTIVATOR SOXR"/>
    <property type="match status" value="1"/>
</dbReference>
<sequence length="102" mass="11721">MYSIGEIEAMLGVSAAALRYYEKEGMIPEGARDEQGRREYKAEQIEYIQVILMLRRTGMSVDELKNVVKIIEKGDEAKGERVVFMLEHKKKIEEQIAVLICI</sequence>
<dbReference type="InterPro" id="IPR047057">
    <property type="entry name" value="MerR_fam"/>
</dbReference>
<accession>A0ABU0AQX3</accession>
<dbReference type="Pfam" id="PF13411">
    <property type="entry name" value="MerR_1"/>
    <property type="match status" value="1"/>
</dbReference>
<dbReference type="SUPFAM" id="SSF46955">
    <property type="entry name" value="Putative DNA-binding domain"/>
    <property type="match status" value="1"/>
</dbReference>
<name>A0ABU0AQX3_9BACI</name>
<dbReference type="Gene3D" id="1.10.1660.10">
    <property type="match status" value="1"/>
</dbReference>
<dbReference type="GO" id="GO:0003677">
    <property type="term" value="F:DNA binding"/>
    <property type="evidence" value="ECO:0007669"/>
    <property type="project" value="UniProtKB-KW"/>
</dbReference>
<reference evidence="3 4" key="1">
    <citation type="submission" date="2023-07" db="EMBL/GenBank/DDBJ databases">
        <title>Genomic Encyclopedia of Type Strains, Phase IV (KMG-IV): sequencing the most valuable type-strain genomes for metagenomic binning, comparative biology and taxonomic classification.</title>
        <authorList>
            <person name="Goeker M."/>
        </authorList>
    </citation>
    <scope>NUCLEOTIDE SEQUENCE [LARGE SCALE GENOMIC DNA]</scope>
    <source>
        <strain evidence="3 4">DSM 23494</strain>
    </source>
</reference>
<dbReference type="EMBL" id="JAUSUB010000028">
    <property type="protein sequence ID" value="MDQ0272808.1"/>
    <property type="molecule type" value="Genomic_DNA"/>
</dbReference>
<dbReference type="Proteomes" id="UP001238088">
    <property type="component" value="Unassembled WGS sequence"/>
</dbReference>
<evidence type="ECO:0000313" key="3">
    <source>
        <dbReference type="EMBL" id="MDQ0272808.1"/>
    </source>
</evidence>
<proteinExistence type="predicted"/>
<dbReference type="PANTHER" id="PTHR30204:SF98">
    <property type="entry name" value="HTH-TYPE TRANSCRIPTIONAL REGULATOR ADHR"/>
    <property type="match status" value="1"/>
</dbReference>
<keyword evidence="4" id="KW-1185">Reference proteome</keyword>
<keyword evidence="1 3" id="KW-0238">DNA-binding</keyword>
<dbReference type="InterPro" id="IPR000551">
    <property type="entry name" value="MerR-type_HTH_dom"/>
</dbReference>
<organism evidence="3 4">
    <name type="scientific">Cytobacillus purgationiresistens</name>
    <dbReference type="NCBI Taxonomy" id="863449"/>
    <lineage>
        <taxon>Bacteria</taxon>
        <taxon>Bacillati</taxon>
        <taxon>Bacillota</taxon>
        <taxon>Bacilli</taxon>
        <taxon>Bacillales</taxon>
        <taxon>Bacillaceae</taxon>
        <taxon>Cytobacillus</taxon>
    </lineage>
</organism>
<dbReference type="PRINTS" id="PR00040">
    <property type="entry name" value="HTHMERR"/>
</dbReference>
<dbReference type="PROSITE" id="PS50937">
    <property type="entry name" value="HTH_MERR_2"/>
    <property type="match status" value="1"/>
</dbReference>
<protein>
    <submittedName>
        <fullName evidence="3">DNA-binding transcriptional MerR regulator</fullName>
    </submittedName>
</protein>
<comment type="caution">
    <text evidence="3">The sequence shown here is derived from an EMBL/GenBank/DDBJ whole genome shotgun (WGS) entry which is preliminary data.</text>
</comment>